<evidence type="ECO:0000313" key="6">
    <source>
        <dbReference type="EMBL" id="KAL0895780.1"/>
    </source>
</evidence>
<evidence type="ECO:0000256" key="1">
    <source>
        <dbReference type="ARBA" id="ARBA00009500"/>
    </source>
</evidence>
<evidence type="ECO:0000256" key="4">
    <source>
        <dbReference type="RuleBase" id="RU000411"/>
    </source>
</evidence>
<dbReference type="Proteomes" id="UP001549920">
    <property type="component" value="Unassembled WGS sequence"/>
</dbReference>
<keyword evidence="2" id="KW-0646">Protease inhibitor</keyword>
<sequence>MAFSTETDEETKAEIDQCLGLNITDTDKIALIEELTSRLPKSSFNLKWRWSSRLVLGPTQNVSEDFQSGAASALKLSIGKFNGNETDEMLAKTLNQMIEKDSGGAIRNTFDAEELSDGVRAVALTTLYMRGRWRSAPTVLNGSRPFQDADGAPPRSVRMIRINDNVRYANFEDWNFQAIEIFYATRGLSLLMLVPRGRSVRELAGRLETLSISEISRRMTAKRVAVTMPLYTLRMTLLLPSKLKPMGVNTLISNQNTTDSGKLKLSHAIQRIMFWAEAGRNAFKDDGIEWDEEPELELVVDRPYLFFVRWSNITLMNGNFVL</sequence>
<keyword evidence="3" id="KW-0722">Serine protease inhibitor</keyword>
<proteinExistence type="inferred from homology"/>
<name>A0ABR3IHR0_LOXSC</name>
<dbReference type="Pfam" id="PF00079">
    <property type="entry name" value="Serpin"/>
    <property type="match status" value="1"/>
</dbReference>
<dbReference type="PANTHER" id="PTHR11461:SF211">
    <property type="entry name" value="GH10112P-RELATED"/>
    <property type="match status" value="1"/>
</dbReference>
<dbReference type="SUPFAM" id="SSF56574">
    <property type="entry name" value="Serpins"/>
    <property type="match status" value="1"/>
</dbReference>
<keyword evidence="7" id="KW-1185">Reference proteome</keyword>
<dbReference type="Gene3D" id="2.30.39.10">
    <property type="entry name" value="Alpha-1-antitrypsin, domain 1"/>
    <property type="match status" value="1"/>
</dbReference>
<dbReference type="InterPro" id="IPR042178">
    <property type="entry name" value="Serpin_sf_1"/>
</dbReference>
<evidence type="ECO:0000256" key="3">
    <source>
        <dbReference type="ARBA" id="ARBA00022900"/>
    </source>
</evidence>
<dbReference type="InterPro" id="IPR042185">
    <property type="entry name" value="Serpin_sf_2"/>
</dbReference>
<feature type="domain" description="Serpin" evidence="5">
    <location>
        <begin position="2"/>
        <end position="321"/>
    </location>
</feature>
<evidence type="ECO:0000256" key="2">
    <source>
        <dbReference type="ARBA" id="ARBA00022690"/>
    </source>
</evidence>
<protein>
    <recommendedName>
        <fullName evidence="5">Serpin domain-containing protein</fullName>
    </recommendedName>
</protein>
<dbReference type="PANTHER" id="PTHR11461">
    <property type="entry name" value="SERINE PROTEASE INHIBITOR, SERPIN"/>
    <property type="match status" value="1"/>
</dbReference>
<dbReference type="InterPro" id="IPR023796">
    <property type="entry name" value="Serpin_dom"/>
</dbReference>
<gene>
    <name evidence="6" type="ORF">ABMA27_011830</name>
</gene>
<comment type="caution">
    <text evidence="6">The sequence shown here is derived from an EMBL/GenBank/DDBJ whole genome shotgun (WGS) entry which is preliminary data.</text>
</comment>
<dbReference type="Gene3D" id="3.30.497.10">
    <property type="entry name" value="Antithrombin, subunit I, domain 2"/>
    <property type="match status" value="1"/>
</dbReference>
<comment type="similarity">
    <text evidence="1 4">Belongs to the serpin family.</text>
</comment>
<dbReference type="EMBL" id="JBEUOH010000003">
    <property type="protein sequence ID" value="KAL0895780.1"/>
    <property type="molecule type" value="Genomic_DNA"/>
</dbReference>
<dbReference type="SMART" id="SM00093">
    <property type="entry name" value="SERPIN"/>
    <property type="match status" value="1"/>
</dbReference>
<accession>A0ABR3IHR0</accession>
<evidence type="ECO:0000259" key="5">
    <source>
        <dbReference type="SMART" id="SM00093"/>
    </source>
</evidence>
<evidence type="ECO:0000313" key="7">
    <source>
        <dbReference type="Proteomes" id="UP001549920"/>
    </source>
</evidence>
<dbReference type="InterPro" id="IPR000215">
    <property type="entry name" value="Serpin_fam"/>
</dbReference>
<reference evidence="6 7" key="1">
    <citation type="submission" date="2024-06" db="EMBL/GenBank/DDBJ databases">
        <title>A chromosome-level genome assembly of beet webworm, Loxostege sticticalis.</title>
        <authorList>
            <person name="Zhang Y."/>
        </authorList>
    </citation>
    <scope>NUCLEOTIDE SEQUENCE [LARGE SCALE GENOMIC DNA]</scope>
    <source>
        <strain evidence="6">AQ026</strain>
        <tissue evidence="6">Whole body</tissue>
    </source>
</reference>
<organism evidence="6 7">
    <name type="scientific">Loxostege sticticalis</name>
    <name type="common">Beet webworm moth</name>
    <dbReference type="NCBI Taxonomy" id="481309"/>
    <lineage>
        <taxon>Eukaryota</taxon>
        <taxon>Metazoa</taxon>
        <taxon>Ecdysozoa</taxon>
        <taxon>Arthropoda</taxon>
        <taxon>Hexapoda</taxon>
        <taxon>Insecta</taxon>
        <taxon>Pterygota</taxon>
        <taxon>Neoptera</taxon>
        <taxon>Endopterygota</taxon>
        <taxon>Lepidoptera</taxon>
        <taxon>Glossata</taxon>
        <taxon>Ditrysia</taxon>
        <taxon>Pyraloidea</taxon>
        <taxon>Crambidae</taxon>
        <taxon>Pyraustinae</taxon>
        <taxon>Loxostege</taxon>
    </lineage>
</organism>
<dbReference type="InterPro" id="IPR036186">
    <property type="entry name" value="Serpin_sf"/>
</dbReference>